<evidence type="ECO:0000256" key="5">
    <source>
        <dbReference type="ARBA" id="ARBA00022771"/>
    </source>
</evidence>
<evidence type="ECO:0000313" key="10">
    <source>
        <dbReference type="EMBL" id="KAK5983933.1"/>
    </source>
</evidence>
<evidence type="ECO:0000256" key="2">
    <source>
        <dbReference type="ARBA" id="ARBA00022679"/>
    </source>
</evidence>
<evidence type="ECO:0000256" key="4">
    <source>
        <dbReference type="ARBA" id="ARBA00022737"/>
    </source>
</evidence>
<evidence type="ECO:0000256" key="3">
    <source>
        <dbReference type="ARBA" id="ARBA00022723"/>
    </source>
</evidence>
<keyword evidence="4" id="KW-0677">Repeat</keyword>
<dbReference type="Gene3D" id="1.20.120.1750">
    <property type="match status" value="1"/>
</dbReference>
<keyword evidence="2 10" id="KW-0808">Transferase</keyword>
<proteinExistence type="predicted"/>
<dbReference type="GO" id="GO:0004842">
    <property type="term" value="F:ubiquitin-protein transferase activity"/>
    <property type="evidence" value="ECO:0007669"/>
    <property type="project" value="InterPro"/>
</dbReference>
<dbReference type="SUPFAM" id="SSF57850">
    <property type="entry name" value="RING/U-box"/>
    <property type="match status" value="1"/>
</dbReference>
<dbReference type="AlphaFoldDB" id="A0AAN8GDT2"/>
<dbReference type="InterPro" id="IPR031127">
    <property type="entry name" value="E3_UB_ligase_RBR"/>
</dbReference>
<sequence>MCGYSFCVLCLRAYHGIDECRFKSADKKRIIEEWNAADENTRIEMAKRFGGMKNLKNIVNALLSDGWMEGNSKPCPRCRVRIEKNDGCNKMHCTNCDAMFCWLCERVLDKNNPYAHFNEEGMGNCVNRLFEGVVDPEMEDEDDGFVVWADLLGNETDSDSDDDVYFERGGSDGSE</sequence>
<comment type="caution">
    <text evidence="10">The sequence shown here is derived from an EMBL/GenBank/DDBJ whole genome shotgun (WGS) entry which is preliminary data.</text>
</comment>
<keyword evidence="11" id="KW-1185">Reference proteome</keyword>
<dbReference type="EMBL" id="WIXE01003461">
    <property type="protein sequence ID" value="KAK5983933.1"/>
    <property type="molecule type" value="Genomic_DNA"/>
</dbReference>
<evidence type="ECO:0000256" key="8">
    <source>
        <dbReference type="SAM" id="MobiDB-lite"/>
    </source>
</evidence>
<dbReference type="GO" id="GO:0008270">
    <property type="term" value="F:zinc ion binding"/>
    <property type="evidence" value="ECO:0007669"/>
    <property type="project" value="UniProtKB-KW"/>
</dbReference>
<dbReference type="InterPro" id="IPR044066">
    <property type="entry name" value="TRIAD_supradom"/>
</dbReference>
<dbReference type="InterPro" id="IPR047548">
    <property type="entry name" value="Rcat_RBR_RNF14"/>
</dbReference>
<feature type="compositionally biased region" description="Basic and acidic residues" evidence="8">
    <location>
        <begin position="165"/>
        <end position="175"/>
    </location>
</feature>
<evidence type="ECO:0000313" key="11">
    <source>
        <dbReference type="Proteomes" id="UP001331761"/>
    </source>
</evidence>
<name>A0AAN8GDT2_TRICO</name>
<keyword evidence="5" id="KW-0863">Zinc-finger</keyword>
<evidence type="ECO:0000259" key="9">
    <source>
        <dbReference type="PROSITE" id="PS51873"/>
    </source>
</evidence>
<dbReference type="Proteomes" id="UP001331761">
    <property type="component" value="Unassembled WGS sequence"/>
</dbReference>
<feature type="region of interest" description="Disordered" evidence="8">
    <location>
        <begin position="155"/>
        <end position="175"/>
    </location>
</feature>
<keyword evidence="6" id="KW-0833">Ubl conjugation pathway</keyword>
<feature type="domain" description="RING-type" evidence="9">
    <location>
        <begin position="1"/>
        <end position="129"/>
    </location>
</feature>
<evidence type="ECO:0000256" key="7">
    <source>
        <dbReference type="ARBA" id="ARBA00022833"/>
    </source>
</evidence>
<dbReference type="Gene3D" id="2.20.25.20">
    <property type="match status" value="1"/>
</dbReference>
<keyword evidence="3" id="KW-0479">Metal-binding</keyword>
<dbReference type="CDD" id="cd20354">
    <property type="entry name" value="Rcat_RBR_RNF14"/>
    <property type="match status" value="1"/>
</dbReference>
<comment type="pathway">
    <text evidence="1">Protein modification; protein ubiquitination.</text>
</comment>
<accession>A0AAN8GDT2</accession>
<protein>
    <submittedName>
        <fullName evidence="10">RBR-type E3 ubiquitin transferase</fullName>
    </submittedName>
</protein>
<reference evidence="10 11" key="1">
    <citation type="submission" date="2019-10" db="EMBL/GenBank/DDBJ databases">
        <title>Assembly and Annotation for the nematode Trichostrongylus colubriformis.</title>
        <authorList>
            <person name="Martin J."/>
        </authorList>
    </citation>
    <scope>NUCLEOTIDE SEQUENCE [LARGE SCALE GENOMIC DNA]</scope>
    <source>
        <strain evidence="10">G859</strain>
        <tissue evidence="10">Whole worm</tissue>
    </source>
</reference>
<dbReference type="PANTHER" id="PTHR11685">
    <property type="entry name" value="RBR FAMILY RING FINGER AND IBR DOMAIN-CONTAINING"/>
    <property type="match status" value="1"/>
</dbReference>
<evidence type="ECO:0000256" key="6">
    <source>
        <dbReference type="ARBA" id="ARBA00022786"/>
    </source>
</evidence>
<gene>
    <name evidence="10" type="ORF">GCK32_017233</name>
</gene>
<dbReference type="PROSITE" id="PS51873">
    <property type="entry name" value="TRIAD"/>
    <property type="match status" value="1"/>
</dbReference>
<evidence type="ECO:0000256" key="1">
    <source>
        <dbReference type="ARBA" id="ARBA00004906"/>
    </source>
</evidence>
<organism evidence="10 11">
    <name type="scientific">Trichostrongylus colubriformis</name>
    <name type="common">Black scour worm</name>
    <dbReference type="NCBI Taxonomy" id="6319"/>
    <lineage>
        <taxon>Eukaryota</taxon>
        <taxon>Metazoa</taxon>
        <taxon>Ecdysozoa</taxon>
        <taxon>Nematoda</taxon>
        <taxon>Chromadorea</taxon>
        <taxon>Rhabditida</taxon>
        <taxon>Rhabditina</taxon>
        <taxon>Rhabditomorpha</taxon>
        <taxon>Strongyloidea</taxon>
        <taxon>Trichostrongylidae</taxon>
        <taxon>Trichostrongylus</taxon>
    </lineage>
</organism>
<keyword evidence="7" id="KW-0862">Zinc</keyword>
<dbReference type="Pfam" id="PF22191">
    <property type="entry name" value="IBR_1"/>
    <property type="match status" value="1"/>
</dbReference>
<dbReference type="GO" id="GO:0016567">
    <property type="term" value="P:protein ubiquitination"/>
    <property type="evidence" value="ECO:0007669"/>
    <property type="project" value="InterPro"/>
</dbReference>